<feature type="transmembrane region" description="Helical" evidence="5">
    <location>
        <begin position="240"/>
        <end position="260"/>
    </location>
</feature>
<name>A0ABW3SFJ5_9BACL</name>
<feature type="domain" description="O-antigen ligase-related" evidence="6">
    <location>
        <begin position="34"/>
        <end position="248"/>
    </location>
</feature>
<dbReference type="GO" id="GO:0016874">
    <property type="term" value="F:ligase activity"/>
    <property type="evidence" value="ECO:0007669"/>
    <property type="project" value="UniProtKB-KW"/>
</dbReference>
<dbReference type="InterPro" id="IPR007016">
    <property type="entry name" value="O-antigen_ligase-rel_domated"/>
</dbReference>
<evidence type="ECO:0000313" key="8">
    <source>
        <dbReference type="Proteomes" id="UP001597211"/>
    </source>
</evidence>
<keyword evidence="3 5" id="KW-1133">Transmembrane helix</keyword>
<feature type="transmembrane region" description="Helical" evidence="5">
    <location>
        <begin position="76"/>
        <end position="92"/>
    </location>
</feature>
<dbReference type="InterPro" id="IPR011990">
    <property type="entry name" value="TPR-like_helical_dom_sf"/>
</dbReference>
<dbReference type="Pfam" id="PF04932">
    <property type="entry name" value="Wzy_C"/>
    <property type="match status" value="1"/>
</dbReference>
<evidence type="ECO:0000259" key="6">
    <source>
        <dbReference type="Pfam" id="PF04932"/>
    </source>
</evidence>
<dbReference type="RefSeq" id="WP_379266759.1">
    <property type="nucleotide sequence ID" value="NZ_JBHTKZ010000042.1"/>
</dbReference>
<dbReference type="Gene3D" id="1.25.40.10">
    <property type="entry name" value="Tetratricopeptide repeat domain"/>
    <property type="match status" value="1"/>
</dbReference>
<comment type="caution">
    <text evidence="7">The sequence shown here is derived from an EMBL/GenBank/DDBJ whole genome shotgun (WGS) entry which is preliminary data.</text>
</comment>
<evidence type="ECO:0000256" key="3">
    <source>
        <dbReference type="ARBA" id="ARBA00022989"/>
    </source>
</evidence>
<protein>
    <submittedName>
        <fullName evidence="7">O-antigen ligase family protein</fullName>
    </submittedName>
</protein>
<gene>
    <name evidence="7" type="ORF">ACFQ2Z_18330</name>
</gene>
<dbReference type="Proteomes" id="UP001597211">
    <property type="component" value="Unassembled WGS sequence"/>
</dbReference>
<dbReference type="EMBL" id="JBHTKZ010000042">
    <property type="protein sequence ID" value="MFD1183300.1"/>
    <property type="molecule type" value="Genomic_DNA"/>
</dbReference>
<evidence type="ECO:0000256" key="1">
    <source>
        <dbReference type="ARBA" id="ARBA00004141"/>
    </source>
</evidence>
<sequence>MAAFLLERLMRLARMERAAFTREGGWRGQRAGALALLFALGLLLSESRGALAAALGGWAAGLAQLRGAERRRYARHSAVFACAAAVLARWLAAAQLAPAPGPGALALAAVLAAALLASGLAAGAPPRQRPRSAPRRLAPPARPRAAGLHRAACACAGAALLLTAPLAALPASAGFLGRWFRPETASARATMYADAAELLRRSPWLGQGGDVWRHAFRSVQSRPYVGSEVHSGYLDLALDLGLLGLAFALLWLGVMMIPLLRTRSALLPPYLALLLHSAIDFDLSYGLVWLLLLWAAAIGIAEARDGRLALSLSPASPTGTPQTRAALLLPRLVRLKHRFAPRLRARRSLPSLRPLLCGLAAAALLVLSVSGFRDAESQRLHRQALDRPPQANREATELLRHSLALSPYRTSVRVELAERFAPQEATALLREGLRYEPERAELWLALGRSLAREGDPSAAEALRRSVELDRFDRVKQTAALRELWQLTQTLRANGHLEKAEAAASVGAVLYADYSRLAEALADAPAPRNDRAFRLTAEAMELGRKLQQPSHPLTSDALR</sequence>
<evidence type="ECO:0000256" key="4">
    <source>
        <dbReference type="ARBA" id="ARBA00023136"/>
    </source>
</evidence>
<keyword evidence="7" id="KW-0436">Ligase</keyword>
<comment type="subcellular location">
    <subcellularLocation>
        <location evidence="1">Membrane</location>
        <topology evidence="1">Multi-pass membrane protein</topology>
    </subcellularLocation>
</comment>
<feature type="transmembrane region" description="Helical" evidence="5">
    <location>
        <begin position="145"/>
        <end position="169"/>
    </location>
</feature>
<proteinExistence type="predicted"/>
<reference evidence="8" key="1">
    <citation type="journal article" date="2019" name="Int. J. Syst. Evol. Microbiol.">
        <title>The Global Catalogue of Microorganisms (GCM) 10K type strain sequencing project: providing services to taxonomists for standard genome sequencing and annotation.</title>
        <authorList>
            <consortium name="The Broad Institute Genomics Platform"/>
            <consortium name="The Broad Institute Genome Sequencing Center for Infectious Disease"/>
            <person name="Wu L."/>
            <person name="Ma J."/>
        </authorList>
    </citation>
    <scope>NUCLEOTIDE SEQUENCE [LARGE SCALE GENOMIC DNA]</scope>
    <source>
        <strain evidence="8">CCUG 48216</strain>
    </source>
</reference>
<keyword evidence="4 5" id="KW-0472">Membrane</keyword>
<evidence type="ECO:0000313" key="7">
    <source>
        <dbReference type="EMBL" id="MFD1183300.1"/>
    </source>
</evidence>
<keyword evidence="2 5" id="KW-0812">Transmembrane</keyword>
<keyword evidence="8" id="KW-1185">Reference proteome</keyword>
<feature type="transmembrane region" description="Helical" evidence="5">
    <location>
        <begin position="104"/>
        <end position="125"/>
    </location>
</feature>
<evidence type="ECO:0000256" key="2">
    <source>
        <dbReference type="ARBA" id="ARBA00022692"/>
    </source>
</evidence>
<organism evidence="7 8">
    <name type="scientific">Paenibacillus timonensis</name>
    <dbReference type="NCBI Taxonomy" id="225915"/>
    <lineage>
        <taxon>Bacteria</taxon>
        <taxon>Bacillati</taxon>
        <taxon>Bacillota</taxon>
        <taxon>Bacilli</taxon>
        <taxon>Bacillales</taxon>
        <taxon>Paenibacillaceae</taxon>
        <taxon>Paenibacillus</taxon>
    </lineage>
</organism>
<evidence type="ECO:0000256" key="5">
    <source>
        <dbReference type="SAM" id="Phobius"/>
    </source>
</evidence>
<feature type="transmembrane region" description="Helical" evidence="5">
    <location>
        <begin position="283"/>
        <end position="301"/>
    </location>
</feature>
<accession>A0ABW3SFJ5</accession>